<keyword evidence="5" id="KW-0479">Metal-binding</keyword>
<evidence type="ECO:0000256" key="2">
    <source>
        <dbReference type="ARBA" id="ARBA00004120"/>
    </source>
</evidence>
<keyword evidence="6 11" id="KW-0863">Zinc-finger</keyword>
<accession>A0A4S2M415</accession>
<evidence type="ECO:0000256" key="11">
    <source>
        <dbReference type="PROSITE-ProRule" id="PRU00042"/>
    </source>
</evidence>
<evidence type="ECO:0000256" key="7">
    <source>
        <dbReference type="ARBA" id="ARBA00022833"/>
    </source>
</evidence>
<feature type="domain" description="C2H2-type" evidence="14">
    <location>
        <begin position="155"/>
        <end position="183"/>
    </location>
</feature>
<feature type="coiled-coil region" evidence="12">
    <location>
        <begin position="98"/>
        <end position="132"/>
    </location>
</feature>
<feature type="compositionally biased region" description="Polar residues" evidence="13">
    <location>
        <begin position="1031"/>
        <end position="1041"/>
    </location>
</feature>
<feature type="compositionally biased region" description="Polar residues" evidence="13">
    <location>
        <begin position="1111"/>
        <end position="1130"/>
    </location>
</feature>
<feature type="region of interest" description="Disordered" evidence="13">
    <location>
        <begin position="893"/>
        <end position="923"/>
    </location>
</feature>
<comment type="subcellular location">
    <subcellularLocation>
        <location evidence="2">Cytoplasm</location>
        <location evidence="2">Cytoskeleton</location>
        <location evidence="2">Cilium basal body</location>
    </subcellularLocation>
    <subcellularLocation>
        <location evidence="1">Cytoplasm</location>
        <location evidence="1">Cytoskeleton</location>
        <location evidence="1">Microtubule organizing center</location>
        <location evidence="1">Centrosome</location>
        <location evidence="1">Centriole</location>
    </subcellularLocation>
</comment>
<dbReference type="Proteomes" id="UP000308267">
    <property type="component" value="Unassembled WGS sequence"/>
</dbReference>
<dbReference type="InterPro" id="IPR032714">
    <property type="entry name" value="DZIP1_N"/>
</dbReference>
<evidence type="ECO:0000256" key="1">
    <source>
        <dbReference type="ARBA" id="ARBA00004114"/>
    </source>
</evidence>
<evidence type="ECO:0000256" key="13">
    <source>
        <dbReference type="SAM" id="MobiDB-lite"/>
    </source>
</evidence>
<dbReference type="PANTHER" id="PTHR21502">
    <property type="entry name" value="ZINC FINGER PROTEIN DZIP1"/>
    <property type="match status" value="1"/>
</dbReference>
<evidence type="ECO:0000256" key="9">
    <source>
        <dbReference type="ARBA" id="ARBA00023212"/>
    </source>
</evidence>
<evidence type="ECO:0000256" key="4">
    <source>
        <dbReference type="ARBA" id="ARBA00022490"/>
    </source>
</evidence>
<dbReference type="Pfam" id="PF25977">
    <property type="entry name" value="DZIP1"/>
    <property type="match status" value="1"/>
</dbReference>
<evidence type="ECO:0000256" key="6">
    <source>
        <dbReference type="ARBA" id="ARBA00022771"/>
    </source>
</evidence>
<gene>
    <name evidence="15" type="ORF">CRM22_002855</name>
</gene>
<dbReference type="EMBL" id="SJOL01004921">
    <property type="protein sequence ID" value="TGZ71050.1"/>
    <property type="molecule type" value="Genomic_DNA"/>
</dbReference>
<evidence type="ECO:0000313" key="15">
    <source>
        <dbReference type="EMBL" id="TGZ71050.1"/>
    </source>
</evidence>
<keyword evidence="4" id="KW-0963">Cytoplasm</keyword>
<keyword evidence="8 12" id="KW-0175">Coiled coil</keyword>
<dbReference type="InterPro" id="IPR013087">
    <property type="entry name" value="Znf_C2H2_type"/>
</dbReference>
<keyword evidence="7" id="KW-0862">Zinc</keyword>
<name>A0A4S2M415_OPIFE</name>
<dbReference type="STRING" id="147828.A0A4S2M415"/>
<comment type="caution">
    <text evidence="15">The sequence shown here is derived from an EMBL/GenBank/DDBJ whole genome shotgun (WGS) entry which is preliminary data.</text>
</comment>
<keyword evidence="16" id="KW-1185">Reference proteome</keyword>
<reference evidence="15 16" key="1">
    <citation type="journal article" date="2019" name="BMC Genomics">
        <title>New insights from Opisthorchis felineus genome: update on genomics of the epidemiologically important liver flukes.</title>
        <authorList>
            <person name="Ershov N.I."/>
            <person name="Mordvinov V.A."/>
            <person name="Prokhortchouk E.B."/>
            <person name="Pakharukova M.Y."/>
            <person name="Gunbin K.V."/>
            <person name="Ustyantsev K."/>
            <person name="Genaev M.A."/>
            <person name="Blinov A.G."/>
            <person name="Mazur A."/>
            <person name="Boulygina E."/>
            <person name="Tsygankova S."/>
            <person name="Khrameeva E."/>
            <person name="Chekanov N."/>
            <person name="Fan G."/>
            <person name="Xiao A."/>
            <person name="Zhang H."/>
            <person name="Xu X."/>
            <person name="Yang H."/>
            <person name="Solovyev V."/>
            <person name="Lee S.M."/>
            <person name="Liu X."/>
            <person name="Afonnikov D.A."/>
            <person name="Skryabin K.G."/>
        </authorList>
    </citation>
    <scope>NUCLEOTIDE SEQUENCE [LARGE SCALE GENOMIC DNA]</scope>
    <source>
        <strain evidence="15">AK-0245</strain>
        <tissue evidence="15">Whole organism</tissue>
    </source>
</reference>
<evidence type="ECO:0000256" key="3">
    <source>
        <dbReference type="ARBA" id="ARBA00009131"/>
    </source>
</evidence>
<dbReference type="PROSITE" id="PS00028">
    <property type="entry name" value="ZINC_FINGER_C2H2_1"/>
    <property type="match status" value="1"/>
</dbReference>
<comment type="similarity">
    <text evidence="3">Belongs to the DZIP C2H2-type zinc-finger protein family.</text>
</comment>
<evidence type="ECO:0000256" key="8">
    <source>
        <dbReference type="ARBA" id="ARBA00023054"/>
    </source>
</evidence>
<protein>
    <recommendedName>
        <fullName evidence="14">C2H2-type domain-containing protein</fullName>
    </recommendedName>
</protein>
<feature type="compositionally biased region" description="Polar residues" evidence="13">
    <location>
        <begin position="957"/>
        <end position="972"/>
    </location>
</feature>
<sequence length="1231" mass="137479">MTTRKECSLRNTPIHPFVFRQRKEKVDWRRLASIDVTRVINEMDVGTLQDVLPSVAFCDITCEVDMRYVDSNLIKLFQLAQLLVEYLLHSQSYLISSVDSLKEENSSLQKDLNTVKQDLTEKMNKLTAVRRECHRRRLLLLAQQQLMDSGPQSYHRCLYCPKAFLNASFLAAHVQRRHLGTENLGQPPTLISERGSQNTPLMAETVHIQTNNVQTNVVEKDVRELLAYLRSTSSKAEAGVPHQNKQSGGNLRHVTTHTGTVDEFACKEVYVTAENEKSDWKRTMAEEHRQELEALKRIFENELRDLRKQYEVTQADLAELKAKPAMFNVDEIVDDAAVVPSRQHPNKGTPTDSEAIVKENVSPDGIIHQPYNTIHSKGPNNESEPTITNENEALASPTLEVGSLRPCDQRHIMGRHSKQRVPIFRLKKMIPSQENVIYRPHDIIPEDSDDKAESDITVPVQALSPCDCTRRSLRVRSTNPSFVDGREDELDDCLLNLRDVRKCRKSKRLVYGCKDQFTCRKTKHVRKRIRSTAIQVGLGKNSKLSVSSGGRRVIHVNGMQDNSIFLKVRRKYSRSGSSTATHRSPSPKAKQLTNRTHGFSREIVIVRTDDEELPTEQTFRGKSETTASIQLMPLVCSENASCVAPHRKNDSVSSVRCVGVSATGLPSHLLPQEHPVVCDRSQIQPSVGRMFEGSESKISKLSRPSSEHLSAAFDDTPLYHPSVMQPVEIDQPAFDNTRKTPKKAVDYEDSGSENKDEPVFDSTVQLPTTTRASTPLPNQNLDSSLLRHGRLLEQLRADPQTIQGLRHEVERLLSEHLVERNINIDQSRLSTSKFNEHLGALKRDREHLCRKHLNFMKTREALAQHVDRLARAALSGRSGDRLASSKFCAGSQQSVKGRSLSRARLPPSGVYSPGYVHQSGIPHSTQQHINIHSPVGQSMPTLSGPEQEVQHFGISPFRSTGSIGLTQHSSPTRRYDPQIDTRSCVGSHRADHQSLSSRGSSDRLERSSRHSRFAATAQPSAPQHQPGCSKRTVSSHTSPITYFSHDRRVVTFGSGRSDGKNNTDTSSDDWNSSKEDLQNPVGRVERKLPIPDERTKGIGDNSGGIQHDNDTQVVSQSHPGQSNTNAQFTVPSAGRITPGKIQSTRTDEEDVFSVSSINGNGNDENSLEFNRETPHKQDADLFGACCSIDPSVIESHAQSAALGPRPTTRFGSTDRQVPLVTSPVFGLHRPV</sequence>
<dbReference type="GO" id="GO:0008270">
    <property type="term" value="F:zinc ion binding"/>
    <property type="evidence" value="ECO:0007669"/>
    <property type="project" value="UniProtKB-KW"/>
</dbReference>
<feature type="region of interest" description="Disordered" evidence="13">
    <location>
        <begin position="574"/>
        <end position="595"/>
    </location>
</feature>
<proteinExistence type="inferred from homology"/>
<dbReference type="AlphaFoldDB" id="A0A4S2M415"/>
<dbReference type="PANTHER" id="PTHR21502:SF3">
    <property type="entry name" value="CILIUM ASSEMBLY PROTEIN DZIP1L"/>
    <property type="match status" value="1"/>
</dbReference>
<dbReference type="GO" id="GO:0005814">
    <property type="term" value="C:centriole"/>
    <property type="evidence" value="ECO:0007669"/>
    <property type="project" value="UniProtKB-SubCell"/>
</dbReference>
<feature type="region of interest" description="Disordered" evidence="13">
    <location>
        <begin position="729"/>
        <end position="761"/>
    </location>
</feature>
<dbReference type="InterPro" id="IPR058883">
    <property type="entry name" value="DZIP1_dom"/>
</dbReference>
<dbReference type="PROSITE" id="PS50157">
    <property type="entry name" value="ZINC_FINGER_C2H2_2"/>
    <property type="match status" value="1"/>
</dbReference>
<keyword evidence="9" id="KW-0206">Cytoskeleton</keyword>
<feature type="coiled-coil region" evidence="12">
    <location>
        <begin position="282"/>
        <end position="323"/>
    </location>
</feature>
<evidence type="ECO:0000256" key="12">
    <source>
        <dbReference type="SAM" id="Coils"/>
    </source>
</evidence>
<keyword evidence="10" id="KW-0966">Cell projection</keyword>
<feature type="region of interest" description="Disordered" evidence="13">
    <location>
        <begin position="954"/>
        <end position="1147"/>
    </location>
</feature>
<dbReference type="Pfam" id="PF13815">
    <property type="entry name" value="Dzip-like_N"/>
    <property type="match status" value="1"/>
</dbReference>
<organism evidence="15 16">
    <name type="scientific">Opisthorchis felineus</name>
    <dbReference type="NCBI Taxonomy" id="147828"/>
    <lineage>
        <taxon>Eukaryota</taxon>
        <taxon>Metazoa</taxon>
        <taxon>Spiralia</taxon>
        <taxon>Lophotrochozoa</taxon>
        <taxon>Platyhelminthes</taxon>
        <taxon>Trematoda</taxon>
        <taxon>Digenea</taxon>
        <taxon>Opisthorchiida</taxon>
        <taxon>Opisthorchiata</taxon>
        <taxon>Opisthorchiidae</taxon>
        <taxon>Opisthorchis</taxon>
    </lineage>
</organism>
<evidence type="ECO:0000259" key="14">
    <source>
        <dbReference type="PROSITE" id="PS50157"/>
    </source>
</evidence>
<feature type="compositionally biased region" description="Basic and acidic residues" evidence="13">
    <location>
        <begin position="1071"/>
        <end position="1097"/>
    </location>
</feature>
<dbReference type="GO" id="GO:0060271">
    <property type="term" value="P:cilium assembly"/>
    <property type="evidence" value="ECO:0007669"/>
    <property type="project" value="TreeGrafter"/>
</dbReference>
<evidence type="ECO:0000256" key="10">
    <source>
        <dbReference type="ARBA" id="ARBA00023273"/>
    </source>
</evidence>
<dbReference type="GO" id="GO:0036064">
    <property type="term" value="C:ciliary basal body"/>
    <property type="evidence" value="ECO:0007669"/>
    <property type="project" value="TreeGrafter"/>
</dbReference>
<dbReference type="GO" id="GO:0005737">
    <property type="term" value="C:cytoplasm"/>
    <property type="evidence" value="ECO:0007669"/>
    <property type="project" value="TreeGrafter"/>
</dbReference>
<dbReference type="OrthoDB" id="515971at2759"/>
<evidence type="ECO:0000313" key="16">
    <source>
        <dbReference type="Proteomes" id="UP000308267"/>
    </source>
</evidence>
<evidence type="ECO:0000256" key="5">
    <source>
        <dbReference type="ARBA" id="ARBA00022723"/>
    </source>
</evidence>
<dbReference type="InterPro" id="IPR051241">
    <property type="entry name" value="DZIP_RILPL"/>
</dbReference>
<feature type="compositionally biased region" description="Polar residues" evidence="13">
    <location>
        <begin position="574"/>
        <end position="584"/>
    </location>
</feature>